<evidence type="ECO:0000256" key="1">
    <source>
        <dbReference type="ARBA" id="ARBA00000382"/>
    </source>
</evidence>
<evidence type="ECO:0000313" key="13">
    <source>
        <dbReference type="Proteomes" id="UP000275256"/>
    </source>
</evidence>
<dbReference type="GO" id="GO:0042973">
    <property type="term" value="F:glucan endo-1,3-beta-D-glucosidase activity"/>
    <property type="evidence" value="ECO:0007669"/>
    <property type="project" value="UniProtKB-EC"/>
</dbReference>
<dbReference type="AlphaFoldDB" id="A0A3M0GWQ3"/>
<evidence type="ECO:0000256" key="2">
    <source>
        <dbReference type="ARBA" id="ARBA00010730"/>
    </source>
</evidence>
<dbReference type="Proteomes" id="UP000275256">
    <property type="component" value="Unassembled WGS sequence"/>
</dbReference>
<evidence type="ECO:0000256" key="6">
    <source>
        <dbReference type="ARBA" id="ARBA00023295"/>
    </source>
</evidence>
<dbReference type="PANTHER" id="PTHR31983">
    <property type="entry name" value="ENDO-1,3(4)-BETA-GLUCANASE 1"/>
    <property type="match status" value="1"/>
</dbReference>
<evidence type="ECO:0000256" key="8">
    <source>
        <dbReference type="ARBA" id="ARBA00023326"/>
    </source>
</evidence>
<evidence type="ECO:0000256" key="7">
    <source>
        <dbReference type="ARBA" id="ARBA00023316"/>
    </source>
</evidence>
<evidence type="ECO:0000256" key="4">
    <source>
        <dbReference type="ARBA" id="ARBA00022801"/>
    </source>
</evidence>
<comment type="similarity">
    <text evidence="2">Belongs to the glycosyl hydrolase 81 family.</text>
</comment>
<keyword evidence="10" id="KW-0732">Signal</keyword>
<feature type="compositionally biased region" description="Polar residues" evidence="9">
    <location>
        <begin position="30"/>
        <end position="42"/>
    </location>
</feature>
<protein>
    <recommendedName>
        <fullName evidence="3">glucan endo-1,3-beta-D-glucosidase</fullName>
        <ecNumber evidence="3">3.2.1.39</ecNumber>
    </recommendedName>
</protein>
<keyword evidence="13" id="KW-1185">Reference proteome</keyword>
<dbReference type="GO" id="GO:0000272">
    <property type="term" value="P:polysaccharide catabolic process"/>
    <property type="evidence" value="ECO:0007669"/>
    <property type="project" value="UniProtKB-KW"/>
</dbReference>
<dbReference type="RefSeq" id="WP_121900333.1">
    <property type="nucleotide sequence ID" value="NZ_REFW01000001.1"/>
</dbReference>
<dbReference type="EMBL" id="REFW01000001">
    <property type="protein sequence ID" value="RMB61786.1"/>
    <property type="molecule type" value="Genomic_DNA"/>
</dbReference>
<dbReference type="InterPro" id="IPR040720">
    <property type="entry name" value="GH81_C"/>
</dbReference>
<accession>A0A3M0GWQ3</accession>
<evidence type="ECO:0000256" key="5">
    <source>
        <dbReference type="ARBA" id="ARBA00023277"/>
    </source>
</evidence>
<dbReference type="PANTHER" id="PTHR31983:SF0">
    <property type="entry name" value="GLUCAN ENDO-1,3-BETA-D-GLUCOSIDASE 2"/>
    <property type="match status" value="1"/>
</dbReference>
<reference evidence="12 13" key="1">
    <citation type="submission" date="2018-10" db="EMBL/GenBank/DDBJ databases">
        <title>Tessaracoccus antarcticuss sp. nov., isolated from sediment.</title>
        <authorList>
            <person name="Zhou L.Y."/>
            <person name="Du Z.J."/>
        </authorList>
    </citation>
    <scope>NUCLEOTIDE SEQUENCE [LARGE SCALE GENOMIC DNA]</scope>
    <source>
        <strain evidence="12 13">JDX10</strain>
    </source>
</reference>
<gene>
    <name evidence="12" type="ORF">EAX62_03975</name>
</gene>
<evidence type="ECO:0000259" key="11">
    <source>
        <dbReference type="Pfam" id="PF17652"/>
    </source>
</evidence>
<dbReference type="OrthoDB" id="5480482at2"/>
<feature type="domain" description="Glycosyl hydrolase family 81 C-terminal" evidence="11">
    <location>
        <begin position="331"/>
        <end position="667"/>
    </location>
</feature>
<feature type="region of interest" description="Disordered" evidence="9">
    <location>
        <begin position="22"/>
        <end position="49"/>
    </location>
</feature>
<dbReference type="InterPro" id="IPR005200">
    <property type="entry name" value="Endo-beta-glucanase"/>
</dbReference>
<dbReference type="GO" id="GO:0071555">
    <property type="term" value="P:cell wall organization"/>
    <property type="evidence" value="ECO:0007669"/>
    <property type="project" value="UniProtKB-KW"/>
</dbReference>
<keyword evidence="8" id="KW-0624">Polysaccharide degradation</keyword>
<feature type="chain" id="PRO_5039457145" description="glucan endo-1,3-beta-D-glucosidase" evidence="10">
    <location>
        <begin position="19"/>
        <end position="675"/>
    </location>
</feature>
<keyword evidence="7" id="KW-0961">Cell wall biogenesis/degradation</keyword>
<keyword evidence="4" id="KW-0378">Hydrolase</keyword>
<comment type="catalytic activity">
    <reaction evidence="1">
        <text>Hydrolysis of (1-&gt;3)-beta-D-glucosidic linkages in (1-&gt;3)-beta-D-glucans.</text>
        <dbReference type="EC" id="3.2.1.39"/>
    </reaction>
</comment>
<dbReference type="Gene3D" id="2.70.98.30">
    <property type="entry name" value="Golgi alpha-mannosidase II, domain 4"/>
    <property type="match status" value="1"/>
</dbReference>
<dbReference type="PROSITE" id="PS52008">
    <property type="entry name" value="GH81"/>
    <property type="match status" value="1"/>
</dbReference>
<name>A0A3M0GWQ3_9ACTN</name>
<sequence>MWGSRAMAAAAAAALLLAGCTGSPPREESSTGGNSPAGTDIQSGEGATWQPDGLAASIERLGTVPSKDLKPVRLAKGLMPPTNRWFSGLVFGEAPQPVYPLPLSFALTEDGLTFGLPTVTTTEKTIMGTNAPMVQVTLAERPTWQVVAYDDLSVTVESSAGGSPLGRVTVVQGSPYLTYIAIRDQELSTQLPFEAKDGFSSVRSGDDEYVAVSDGGSVEGADVKLPAGSSVTWGAVPEGGDAAVMAAHAGPVTATAASFEVGPEVRTTLTYASQQPTVVVRMPHQRDESATCDLGTYASSYGTLQACEGSEISWKTPVYAARGELDLSDISDKDADELRAALSADVEQAKDYPADSYFGGKALYRDAQLYSIARQLGATDDATAVHDRVRETLLRWSNPDGCQTEAAFCFGYDATNRGIVGQTPSFGSDEFNDHHFHYGYFLYAAGVLGADDPELVEEIRPVMDLLAADIASSPANEYFPGRRTFDAYASHSWASGTSPFADGNNQESSSEAVLAWAGLTLWAQVSKQPELEREATWMHALEGQSARAYWTDFDQTDPVYDGYGHTVLPLNFGGKRDYATWFSPEPAALLAILVIPASPSSDHLAGDPARIERNVVEATANGGFNQLYGDYLLMYSALAGEEARAAALEEARNLDAVDDGNTRTYLLAWLMSLEA</sequence>
<evidence type="ECO:0000313" key="12">
    <source>
        <dbReference type="EMBL" id="RMB61786.1"/>
    </source>
</evidence>
<feature type="signal peptide" evidence="10">
    <location>
        <begin position="1"/>
        <end position="18"/>
    </location>
</feature>
<comment type="caution">
    <text evidence="12">The sequence shown here is derived from an EMBL/GenBank/DDBJ whole genome shotgun (WGS) entry which is preliminary data.</text>
</comment>
<evidence type="ECO:0000256" key="3">
    <source>
        <dbReference type="ARBA" id="ARBA00012780"/>
    </source>
</evidence>
<dbReference type="Pfam" id="PF17652">
    <property type="entry name" value="Glyco_hydro81C"/>
    <property type="match status" value="1"/>
</dbReference>
<evidence type="ECO:0000256" key="9">
    <source>
        <dbReference type="SAM" id="MobiDB-lite"/>
    </source>
</evidence>
<dbReference type="PROSITE" id="PS51257">
    <property type="entry name" value="PROKAR_LIPOPROTEIN"/>
    <property type="match status" value="1"/>
</dbReference>
<evidence type="ECO:0000256" key="10">
    <source>
        <dbReference type="SAM" id="SignalP"/>
    </source>
</evidence>
<dbReference type="EC" id="3.2.1.39" evidence="3"/>
<dbReference type="GO" id="GO:0052861">
    <property type="term" value="F:endo-1,3(4)-beta-glucanase activity"/>
    <property type="evidence" value="ECO:0007669"/>
    <property type="project" value="InterPro"/>
</dbReference>
<keyword evidence="6" id="KW-0326">Glycosidase</keyword>
<organism evidence="12 13">
    <name type="scientific">Tessaracoccus antarcticus</name>
    <dbReference type="NCBI Taxonomy" id="2479848"/>
    <lineage>
        <taxon>Bacteria</taxon>
        <taxon>Bacillati</taxon>
        <taxon>Actinomycetota</taxon>
        <taxon>Actinomycetes</taxon>
        <taxon>Propionibacteriales</taxon>
        <taxon>Propionibacteriaceae</taxon>
        <taxon>Tessaracoccus</taxon>
    </lineage>
</organism>
<keyword evidence="5" id="KW-0119">Carbohydrate metabolism</keyword>
<proteinExistence type="inferred from homology"/>